<evidence type="ECO:0000256" key="2">
    <source>
        <dbReference type="ARBA" id="ARBA00022737"/>
    </source>
</evidence>
<name>A0A6G0WKN6_9STRA</name>
<dbReference type="InterPro" id="IPR036322">
    <property type="entry name" value="WD40_repeat_dom_sf"/>
</dbReference>
<evidence type="ECO:0000313" key="4">
    <source>
        <dbReference type="EMBL" id="KAF0727813.1"/>
    </source>
</evidence>
<dbReference type="PANTHER" id="PTHR44472:SF1">
    <property type="entry name" value="DDB1 AND CUL4 ASSOCIATED FACTOR 4"/>
    <property type="match status" value="1"/>
</dbReference>
<dbReference type="InterPro" id="IPR015943">
    <property type="entry name" value="WD40/YVTN_repeat-like_dom_sf"/>
</dbReference>
<reference evidence="4 5" key="1">
    <citation type="submission" date="2019-07" db="EMBL/GenBank/DDBJ databases">
        <title>Genomics analysis of Aphanomyces spp. identifies a new class of oomycete effector associated with host adaptation.</title>
        <authorList>
            <person name="Gaulin E."/>
        </authorList>
    </citation>
    <scope>NUCLEOTIDE SEQUENCE [LARGE SCALE GENOMIC DNA]</scope>
    <source>
        <strain evidence="4 5">ATCC 201684</strain>
    </source>
</reference>
<organism evidence="4 5">
    <name type="scientific">Aphanomyces euteiches</name>
    <dbReference type="NCBI Taxonomy" id="100861"/>
    <lineage>
        <taxon>Eukaryota</taxon>
        <taxon>Sar</taxon>
        <taxon>Stramenopiles</taxon>
        <taxon>Oomycota</taxon>
        <taxon>Saprolegniomycetes</taxon>
        <taxon>Saprolegniales</taxon>
        <taxon>Verrucalvaceae</taxon>
        <taxon>Aphanomyces</taxon>
    </lineage>
</organism>
<sequence>MTKKAKRRRYDSKNSEPSAAFLAALEAQRAKETKQNEPAEASASSNRPKAIPGFYYDPAKGKYFPGKAPPQPSPALTQAAPSAAATKQAKPRSWTLHLIEREMIGRKPQDPRDLIQLVQTRSCRALREINPYPFPPEPIAHVRTAANGDLAIALVDGTLCIVRPGIRWLEVVTGTLPFIYPNVSHLRWHPQQSELLSCSAIGGANTSGFLRVVDSISLQPRYTLDVPNAWTHAWSPRKSSQLALAATFLGNKTRDRRVHLVDIETSKVMHGPATPSDVFAQCFCHQGNSILNGTRGGDLWLWDVRSRHPAAIQRVGSKASEKSSPSSISDVHALSNNVSILASTSNGAICQWDLRKSVLPVVEYASPSSRRFPVRLAVDPSETILAATTASTTVQLWSVRDGRMIAARDNGIEVVVSIEWTSETCLRVGGRHGVMDYK</sequence>
<keyword evidence="5" id="KW-1185">Reference proteome</keyword>
<feature type="compositionally biased region" description="Low complexity" evidence="3">
    <location>
        <begin position="74"/>
        <end position="88"/>
    </location>
</feature>
<gene>
    <name evidence="4" type="ORF">Ae201684_014248</name>
</gene>
<evidence type="ECO:0000256" key="3">
    <source>
        <dbReference type="SAM" id="MobiDB-lite"/>
    </source>
</evidence>
<dbReference type="AlphaFoldDB" id="A0A6G0WKN6"/>
<comment type="caution">
    <text evidence="4">The sequence shown here is derived from an EMBL/GenBank/DDBJ whole genome shotgun (WGS) entry which is preliminary data.</text>
</comment>
<dbReference type="VEuPathDB" id="FungiDB:AeMF1_016282"/>
<protein>
    <submittedName>
        <fullName evidence="4">Uncharacterized protein</fullName>
    </submittedName>
</protein>
<dbReference type="InterPro" id="IPR052254">
    <property type="entry name" value="CUL4-DDB1_E3_ligase_receptor"/>
</dbReference>
<dbReference type="SUPFAM" id="SSF50978">
    <property type="entry name" value="WD40 repeat-like"/>
    <property type="match status" value="1"/>
</dbReference>
<feature type="compositionally biased region" description="Basic and acidic residues" evidence="3">
    <location>
        <begin position="28"/>
        <end position="37"/>
    </location>
</feature>
<dbReference type="Gene3D" id="2.130.10.10">
    <property type="entry name" value="YVTN repeat-like/Quinoprotein amine dehydrogenase"/>
    <property type="match status" value="1"/>
</dbReference>
<accession>A0A6G0WKN6</accession>
<dbReference type="EMBL" id="VJMJ01000188">
    <property type="protein sequence ID" value="KAF0727813.1"/>
    <property type="molecule type" value="Genomic_DNA"/>
</dbReference>
<dbReference type="Pfam" id="PF23761">
    <property type="entry name" value="Beta-prop_DCAF4"/>
    <property type="match status" value="1"/>
</dbReference>
<evidence type="ECO:0000256" key="1">
    <source>
        <dbReference type="ARBA" id="ARBA00022574"/>
    </source>
</evidence>
<proteinExistence type="predicted"/>
<keyword evidence="2" id="KW-0677">Repeat</keyword>
<evidence type="ECO:0000313" key="5">
    <source>
        <dbReference type="Proteomes" id="UP000481153"/>
    </source>
</evidence>
<keyword evidence="1" id="KW-0853">WD repeat</keyword>
<dbReference type="PANTHER" id="PTHR44472">
    <property type="entry name" value="DDB1- AND CUL4-ASSOCIATED FACTOR 4-RELATED"/>
    <property type="match status" value="1"/>
</dbReference>
<dbReference type="Proteomes" id="UP000481153">
    <property type="component" value="Unassembled WGS sequence"/>
</dbReference>
<feature type="region of interest" description="Disordered" evidence="3">
    <location>
        <begin position="28"/>
        <end position="91"/>
    </location>
</feature>